<evidence type="ECO:0000313" key="3">
    <source>
        <dbReference type="Proteomes" id="UP001183817"/>
    </source>
</evidence>
<proteinExistence type="predicted"/>
<evidence type="ECO:0000313" key="2">
    <source>
        <dbReference type="EMBL" id="MDR7358938.1"/>
    </source>
</evidence>
<dbReference type="Proteomes" id="UP001183817">
    <property type="component" value="Unassembled WGS sequence"/>
</dbReference>
<dbReference type="EMBL" id="JAVDYI010000001">
    <property type="protein sequence ID" value="MDR7358938.1"/>
    <property type="molecule type" value="Genomic_DNA"/>
</dbReference>
<organism evidence="2 3">
    <name type="scientific">Paeniglutamicibacter sulfureus</name>
    <dbReference type="NCBI Taxonomy" id="43666"/>
    <lineage>
        <taxon>Bacteria</taxon>
        <taxon>Bacillati</taxon>
        <taxon>Actinomycetota</taxon>
        <taxon>Actinomycetes</taxon>
        <taxon>Micrococcales</taxon>
        <taxon>Micrococcaceae</taxon>
        <taxon>Paeniglutamicibacter</taxon>
    </lineage>
</organism>
<evidence type="ECO:0000256" key="1">
    <source>
        <dbReference type="SAM" id="MobiDB-lite"/>
    </source>
</evidence>
<protein>
    <submittedName>
        <fullName evidence="2">Uncharacterized protein</fullName>
    </submittedName>
</protein>
<accession>A0ABU2BJY8</accession>
<keyword evidence="3" id="KW-1185">Reference proteome</keyword>
<sequence length="49" mass="5383">MLGMTWGLRKSSTELHAKSSNPGQRARPPLLLLNIDSLPRDVIPVAEDT</sequence>
<name>A0ABU2BJY8_9MICC</name>
<comment type="caution">
    <text evidence="2">The sequence shown here is derived from an EMBL/GenBank/DDBJ whole genome shotgun (WGS) entry which is preliminary data.</text>
</comment>
<reference evidence="2 3" key="1">
    <citation type="submission" date="2023-07" db="EMBL/GenBank/DDBJ databases">
        <title>Sequencing the genomes of 1000 actinobacteria strains.</title>
        <authorList>
            <person name="Klenk H.-P."/>
        </authorList>
    </citation>
    <scope>NUCLEOTIDE SEQUENCE [LARGE SCALE GENOMIC DNA]</scope>
    <source>
        <strain evidence="2 3">DSM 20167</strain>
    </source>
</reference>
<feature type="region of interest" description="Disordered" evidence="1">
    <location>
        <begin position="1"/>
        <end position="29"/>
    </location>
</feature>
<gene>
    <name evidence="2" type="ORF">J2S64_002629</name>
</gene>